<keyword evidence="3" id="KW-1185">Reference proteome</keyword>
<dbReference type="Proteomes" id="UP001642464">
    <property type="component" value="Unassembled WGS sequence"/>
</dbReference>
<evidence type="ECO:0000256" key="1">
    <source>
        <dbReference type="SAM" id="MobiDB-lite"/>
    </source>
</evidence>
<accession>A0ABP0RTH0</accession>
<feature type="region of interest" description="Disordered" evidence="1">
    <location>
        <begin position="1"/>
        <end position="78"/>
    </location>
</feature>
<evidence type="ECO:0000313" key="2">
    <source>
        <dbReference type="EMBL" id="CAK9102893.1"/>
    </source>
</evidence>
<proteinExistence type="predicted"/>
<reference evidence="2 3" key="1">
    <citation type="submission" date="2024-02" db="EMBL/GenBank/DDBJ databases">
        <authorList>
            <person name="Chen Y."/>
            <person name="Shah S."/>
            <person name="Dougan E. K."/>
            <person name="Thang M."/>
            <person name="Chan C."/>
        </authorList>
    </citation>
    <scope>NUCLEOTIDE SEQUENCE [LARGE SCALE GENOMIC DNA]</scope>
</reference>
<feature type="compositionally biased region" description="Low complexity" evidence="1">
    <location>
        <begin position="20"/>
        <end position="30"/>
    </location>
</feature>
<sequence>MASGAGKKARKQKETEAEEAPALSASATAARHLQNLRRKSEEPGASLAKEPAEQLGSKGLGRDSAFKKTMQAMCRRAG</sequence>
<comment type="caution">
    <text evidence="2">The sequence shown here is derived from an EMBL/GenBank/DDBJ whole genome shotgun (WGS) entry which is preliminary data.</text>
</comment>
<name>A0ABP0RTH0_9DINO</name>
<gene>
    <name evidence="2" type="ORF">SCF082_LOCUS48076</name>
</gene>
<dbReference type="EMBL" id="CAXAMM010042084">
    <property type="protein sequence ID" value="CAK9102893.1"/>
    <property type="molecule type" value="Genomic_DNA"/>
</dbReference>
<evidence type="ECO:0000313" key="3">
    <source>
        <dbReference type="Proteomes" id="UP001642464"/>
    </source>
</evidence>
<organism evidence="2 3">
    <name type="scientific">Durusdinium trenchii</name>
    <dbReference type="NCBI Taxonomy" id="1381693"/>
    <lineage>
        <taxon>Eukaryota</taxon>
        <taxon>Sar</taxon>
        <taxon>Alveolata</taxon>
        <taxon>Dinophyceae</taxon>
        <taxon>Suessiales</taxon>
        <taxon>Symbiodiniaceae</taxon>
        <taxon>Durusdinium</taxon>
    </lineage>
</organism>
<protein>
    <submittedName>
        <fullName evidence="2">Uncharacterized protein</fullName>
    </submittedName>
</protein>